<sequence length="359" mass="40625">MSMEEILEKGRRKEELTVAEGTRLLKCKDSELKKLLKTADRVREEEVGNTVTYVVNRNINFTNICKNSCKFCAFRRLKNHSEAYTLTKKEVQTKTQKAVERGATEICLQGGLNPSLEFENYLEYLEAIREVSPEIHIHGLSPAEINHLSKKSNLEIKETIQKLKEAGLNSVPGTAAEILTNRVRKIICPNKIRSGKWEKIIKTCHELGLPTTSTIMYGHVETPDEIASHFVKLREIQKETGGFTELVPLAFASKNTELREKGLVKNLTQKDHLKLHAVARLMLVGWIDNIQTSWVKLGPKLAQKTLNAGVNDFSGTLIEENITRAAGGKLEQMKPQRIRKLIKNTGRTPRERTTTYALK</sequence>
<evidence type="ECO:0000256" key="4">
    <source>
        <dbReference type="ARBA" id="ARBA00022679"/>
    </source>
</evidence>
<dbReference type="SFLD" id="SFLDG01064">
    <property type="entry name" value="F420__menaquinone_cofactor_bio"/>
    <property type="match status" value="1"/>
</dbReference>
<dbReference type="InterPro" id="IPR006638">
    <property type="entry name" value="Elp3/MiaA/NifB-like_rSAM"/>
</dbReference>
<dbReference type="GO" id="GO:0051539">
    <property type="term" value="F:4 iron, 4 sulfur cluster binding"/>
    <property type="evidence" value="ECO:0007669"/>
    <property type="project" value="UniProtKB-KW"/>
</dbReference>
<dbReference type="PANTHER" id="PTHR43076:SF1">
    <property type="entry name" value="LIPOYL SYNTHASE 2"/>
    <property type="match status" value="1"/>
</dbReference>
<dbReference type="UniPathway" id="UPA00072"/>
<dbReference type="InterPro" id="IPR034405">
    <property type="entry name" value="F420"/>
</dbReference>
<organism evidence="14 15">
    <name type="scientific">candidate division MSBL1 archaeon SCGC-AAA382F02</name>
    <dbReference type="NCBI Taxonomy" id="1698282"/>
    <lineage>
        <taxon>Archaea</taxon>
        <taxon>Methanobacteriati</taxon>
        <taxon>Methanobacteriota</taxon>
        <taxon>candidate division MSBL1</taxon>
    </lineage>
</organism>
<keyword evidence="4 10" id="KW-0808">Transferase</keyword>
<dbReference type="InterPro" id="IPR007197">
    <property type="entry name" value="rSAM"/>
</dbReference>
<dbReference type="GO" id="GO:0005506">
    <property type="term" value="F:iron ion binding"/>
    <property type="evidence" value="ECO:0007669"/>
    <property type="project" value="UniProtKB-UniRule"/>
</dbReference>
<dbReference type="SFLD" id="SFLDF00343">
    <property type="entry name" value="aminofutalosine_synthase_(mqnE"/>
    <property type="match status" value="1"/>
</dbReference>
<dbReference type="SFLD" id="SFLDS00029">
    <property type="entry name" value="Radical_SAM"/>
    <property type="match status" value="1"/>
</dbReference>
<dbReference type="PANTHER" id="PTHR43076">
    <property type="entry name" value="FO SYNTHASE (COFH)"/>
    <property type="match status" value="1"/>
</dbReference>
<feature type="domain" description="Radical SAM core" evidence="13">
    <location>
        <begin position="51"/>
        <end position="288"/>
    </location>
</feature>
<dbReference type="NCBIfam" id="TIGR03551">
    <property type="entry name" value="F420_cofH"/>
    <property type="match status" value="1"/>
</dbReference>
<dbReference type="SFLD" id="SFLDG01388">
    <property type="entry name" value="7_8-didemethyl-8-hydroxy-5-dea"/>
    <property type="match status" value="1"/>
</dbReference>
<dbReference type="InterPro" id="IPR019940">
    <property type="entry name" value="CofH_family"/>
</dbReference>
<dbReference type="GO" id="GO:0141093">
    <property type="term" value="F:5-amino-6-(D-ribitylamino)uracil--L-tyrosine 4-hydroxyphenyl transferase activity"/>
    <property type="evidence" value="ECO:0007669"/>
    <property type="project" value="UniProtKB-EC"/>
</dbReference>
<protein>
    <recommendedName>
        <fullName evidence="2 10">5-amino-6-(D-ribitylamino)uracil--L-tyrosine 4-hydroxyphenyl transferase</fullName>
        <ecNumber evidence="2 10">2.5.1.147</ecNumber>
    </recommendedName>
    <alternativeName>
        <fullName evidence="10">FO synthase subunit 2</fullName>
    </alternativeName>
</protein>
<evidence type="ECO:0000313" key="15">
    <source>
        <dbReference type="Proteomes" id="UP000070491"/>
    </source>
</evidence>
<evidence type="ECO:0000256" key="7">
    <source>
        <dbReference type="ARBA" id="ARBA00023004"/>
    </source>
</evidence>
<evidence type="ECO:0000256" key="8">
    <source>
        <dbReference type="ARBA" id="ARBA00023014"/>
    </source>
</evidence>
<dbReference type="SMART" id="SM00729">
    <property type="entry name" value="Elp3"/>
    <property type="match status" value="1"/>
</dbReference>
<feature type="binding site" evidence="12">
    <location>
        <position position="141"/>
    </location>
    <ligand>
        <name>(3R)-3-methyl-D-ornithine</name>
        <dbReference type="ChEBI" id="CHEBI:64642"/>
    </ligand>
</feature>
<comment type="caution">
    <text evidence="14">The sequence shown here is derived from an EMBL/GenBank/DDBJ whole genome shotgun (WGS) entry which is preliminary data.</text>
</comment>
<dbReference type="CDD" id="cd01335">
    <property type="entry name" value="Radical_SAM"/>
    <property type="match status" value="1"/>
</dbReference>
<evidence type="ECO:0000256" key="5">
    <source>
        <dbReference type="ARBA" id="ARBA00022691"/>
    </source>
</evidence>
<dbReference type="EMBL" id="LHYG01000018">
    <property type="protein sequence ID" value="KXB06035.1"/>
    <property type="molecule type" value="Genomic_DNA"/>
</dbReference>
<dbReference type="AlphaFoldDB" id="A0A133VHV5"/>
<reference evidence="14 15" key="1">
    <citation type="journal article" date="2016" name="Sci. Rep.">
        <title>Metabolic traits of an uncultured archaeal lineage -MSBL1- from brine pools of the Red Sea.</title>
        <authorList>
            <person name="Mwirichia R."/>
            <person name="Alam I."/>
            <person name="Rashid M."/>
            <person name="Vinu M."/>
            <person name="Ba-Alawi W."/>
            <person name="Anthony Kamau A."/>
            <person name="Kamanda Ngugi D."/>
            <person name="Goker M."/>
            <person name="Klenk H.P."/>
            <person name="Bajic V."/>
            <person name="Stingl U."/>
        </authorList>
    </citation>
    <scope>NUCLEOTIDE SEQUENCE [LARGE SCALE GENOMIC DNA]</scope>
    <source>
        <strain evidence="14">SCGC-AAA382F02</strain>
    </source>
</reference>
<evidence type="ECO:0000313" key="14">
    <source>
        <dbReference type="EMBL" id="KXB06035.1"/>
    </source>
</evidence>
<name>A0A133VHV5_9EURY</name>
<comment type="subunit">
    <text evidence="10">The FO synthase complex consists of two subunits, CofG and CofH.</text>
</comment>
<evidence type="ECO:0000256" key="1">
    <source>
        <dbReference type="ARBA" id="ARBA00004712"/>
    </source>
</evidence>
<keyword evidence="5 10" id="KW-0949">S-adenosyl-L-methionine</keyword>
<dbReference type="InterPro" id="IPR045567">
    <property type="entry name" value="CofH/MnqC-like_C"/>
</dbReference>
<dbReference type="EC" id="2.5.1.147" evidence="2 10"/>
<evidence type="ECO:0000256" key="9">
    <source>
        <dbReference type="ARBA" id="ARBA00048468"/>
    </source>
</evidence>
<comment type="function">
    <text evidence="10">Catalyzes the radical-mediated synthesis of 5-amino-5-(4-hydroxybenzyl)-6-(D-ribitylimino)-5,6-dihydrouracil from 5-amino-6-(D-ribitylamino)uracil and L-tyrosine.</text>
</comment>
<dbReference type="InterPro" id="IPR020050">
    <property type="entry name" value="FO_synthase_su2"/>
</dbReference>
<dbReference type="PROSITE" id="PS51918">
    <property type="entry name" value="RADICAL_SAM"/>
    <property type="match status" value="1"/>
</dbReference>
<evidence type="ECO:0000256" key="12">
    <source>
        <dbReference type="PIRSR" id="PIRSR004762-2"/>
    </source>
</evidence>
<keyword evidence="7 10" id="KW-0408">Iron</keyword>
<comment type="similarity">
    <text evidence="10">Belongs to the radical SAM superfamily. CofH family.</text>
</comment>
<comment type="catalytic activity">
    <reaction evidence="9 10">
        <text>5-amino-6-(D-ribitylamino)uracil + L-tyrosine + S-adenosyl-L-methionine = 5-amino-5-(4-hydroxybenzyl)-6-(D-ribitylimino)-5,6-dihydrouracil + 2-iminoacetate + 5'-deoxyadenosine + L-methionine + H(+)</text>
        <dbReference type="Rhea" id="RHEA:55200"/>
        <dbReference type="ChEBI" id="CHEBI:15378"/>
        <dbReference type="ChEBI" id="CHEBI:15934"/>
        <dbReference type="ChEBI" id="CHEBI:17319"/>
        <dbReference type="ChEBI" id="CHEBI:57844"/>
        <dbReference type="ChEBI" id="CHEBI:58315"/>
        <dbReference type="ChEBI" id="CHEBI:59789"/>
        <dbReference type="ChEBI" id="CHEBI:77846"/>
        <dbReference type="ChEBI" id="CHEBI:85936"/>
        <dbReference type="EC" id="2.5.1.147"/>
    </reaction>
</comment>
<dbReference type="SFLD" id="SFLDG01389">
    <property type="entry name" value="menaquinone_synthsis_involved"/>
    <property type="match status" value="1"/>
</dbReference>
<feature type="binding site" evidence="12">
    <location>
        <position position="71"/>
    </location>
    <ligand>
        <name>S-adenosyl-L-methionine</name>
        <dbReference type="ChEBI" id="CHEBI:59789"/>
    </ligand>
</feature>
<keyword evidence="3 10" id="KW-0004">4Fe-4S</keyword>
<evidence type="ECO:0000256" key="10">
    <source>
        <dbReference type="HAMAP-Rule" id="MF_01612"/>
    </source>
</evidence>
<feature type="binding site" evidence="10 11">
    <location>
        <position position="72"/>
    </location>
    <ligand>
        <name>[4Fe-4S] cluster</name>
        <dbReference type="ChEBI" id="CHEBI:49883"/>
        <note>4Fe-4S-S-AdoMet</note>
    </ligand>
</feature>
<keyword evidence="6 10" id="KW-0479">Metal-binding</keyword>
<dbReference type="Gene3D" id="3.20.20.70">
    <property type="entry name" value="Aldolase class I"/>
    <property type="match status" value="1"/>
</dbReference>
<evidence type="ECO:0000256" key="3">
    <source>
        <dbReference type="ARBA" id="ARBA00022485"/>
    </source>
</evidence>
<feature type="binding site" evidence="12">
    <location>
        <position position="177"/>
    </location>
    <ligand>
        <name>S-adenosyl-L-methionine</name>
        <dbReference type="ChEBI" id="CHEBI:59789"/>
    </ligand>
</feature>
<evidence type="ECO:0000256" key="11">
    <source>
        <dbReference type="PIRSR" id="PIRSR004762-1"/>
    </source>
</evidence>
<dbReference type="PIRSF" id="PIRSF004762">
    <property type="entry name" value="CHP00423"/>
    <property type="match status" value="1"/>
</dbReference>
<comment type="cofactor">
    <cofactor evidence="10 11">
        <name>[4Fe-4S] cluster</name>
        <dbReference type="ChEBI" id="CHEBI:49883"/>
    </cofactor>
    <text evidence="10 11">Binds 1 [4Fe-4S] cluster. The cluster is coordinated with 3 cysteines and an exchangeable S-adenosyl-L-methionine.</text>
</comment>
<keyword evidence="8 10" id="KW-0411">Iron-sulfur</keyword>
<dbReference type="SUPFAM" id="SSF102114">
    <property type="entry name" value="Radical SAM enzymes"/>
    <property type="match status" value="1"/>
</dbReference>
<accession>A0A133VHV5</accession>
<gene>
    <name evidence="10" type="primary">cofH</name>
    <name evidence="14" type="ORF">AKJ53_01535</name>
</gene>
<feature type="binding site" evidence="10 11">
    <location>
        <position position="69"/>
    </location>
    <ligand>
        <name>[4Fe-4S] cluster</name>
        <dbReference type="ChEBI" id="CHEBI:49883"/>
        <note>4Fe-4S-S-AdoMet</note>
    </ligand>
</feature>
<comment type="pathway">
    <text evidence="1 10">Cofactor biosynthesis; coenzyme F0 biosynthesis.</text>
</comment>
<dbReference type="Proteomes" id="UP000070491">
    <property type="component" value="Unassembled WGS sequence"/>
</dbReference>
<dbReference type="HAMAP" id="MF_01612">
    <property type="entry name" value="FO_synth_sub2"/>
    <property type="match status" value="1"/>
</dbReference>
<evidence type="ECO:0000256" key="2">
    <source>
        <dbReference type="ARBA" id="ARBA00012289"/>
    </source>
</evidence>
<dbReference type="NCBIfam" id="TIGR00423">
    <property type="entry name" value="CofH family radical SAM protein"/>
    <property type="match status" value="1"/>
</dbReference>
<dbReference type="SFLD" id="SFLDF00342">
    <property type="entry name" value="cyclic_dehypoxanthine_futalosi"/>
    <property type="match status" value="1"/>
</dbReference>
<evidence type="ECO:0000259" key="13">
    <source>
        <dbReference type="PROSITE" id="PS51918"/>
    </source>
</evidence>
<feature type="binding site" evidence="10 11">
    <location>
        <position position="65"/>
    </location>
    <ligand>
        <name>[4Fe-4S] cluster</name>
        <dbReference type="ChEBI" id="CHEBI:49883"/>
        <note>4Fe-4S-S-AdoMet</note>
    </ligand>
</feature>
<dbReference type="GO" id="GO:0044689">
    <property type="term" value="F:7,8-didemethyl-8-hydroxy-5-deazariboflavin synthase activity"/>
    <property type="evidence" value="ECO:0007669"/>
    <property type="project" value="TreeGrafter"/>
</dbReference>
<dbReference type="InterPro" id="IPR058240">
    <property type="entry name" value="rSAM_sf"/>
</dbReference>
<dbReference type="Pfam" id="PF19288">
    <property type="entry name" value="CofH_C"/>
    <property type="match status" value="1"/>
</dbReference>
<proteinExistence type="inferred from homology"/>
<keyword evidence="15" id="KW-1185">Reference proteome</keyword>
<evidence type="ECO:0000256" key="6">
    <source>
        <dbReference type="ARBA" id="ARBA00022723"/>
    </source>
</evidence>
<feature type="binding site" evidence="12">
    <location>
        <position position="293"/>
    </location>
    <ligand>
        <name>(3R)-3-methyl-D-ornithine</name>
        <dbReference type="ChEBI" id="CHEBI:64642"/>
    </ligand>
</feature>
<dbReference type="NCBIfam" id="NF005609">
    <property type="entry name" value="PRK07360.1"/>
    <property type="match status" value="1"/>
</dbReference>
<dbReference type="Pfam" id="PF04055">
    <property type="entry name" value="Radical_SAM"/>
    <property type="match status" value="1"/>
</dbReference>
<dbReference type="PATRIC" id="fig|1698282.3.peg.144"/>
<dbReference type="InterPro" id="IPR013785">
    <property type="entry name" value="Aldolase_TIM"/>
</dbReference>